<sequence>MTPRVTVVTAVAVLIVALLLESWTSPQSILHKLRRLYQIKTIGFSYTYKNLEGKQGFLVVDFEDSAQLEEWRKIASAAKYKRATAFPGVVAGLSPAIVSSVTSKVAPLVKYYFGKNISANKFRGGFIGLSCPYADGRGPTRAASAPHVDGINPHRIVAVHYLSDRSVWPFGGGTAFFRHKETGYLDFRPSVCRREMEERPYTDYAWTCRDNMGHYNPKLEHDPSLKLVGETDDFGEYEILDMVEHKPNRIVLYRNNILHSSFVTEEGATNLSCDPNGKYRRTGIGYHWN</sequence>
<dbReference type="Proteomes" id="UP001162640">
    <property type="component" value="Unassembled WGS sequence"/>
</dbReference>
<evidence type="ECO:0000313" key="1">
    <source>
        <dbReference type="EMBL" id="GMH47426.1"/>
    </source>
</evidence>
<dbReference type="AlphaFoldDB" id="A0A9W6Z838"/>
<dbReference type="EMBL" id="BLQM01000001">
    <property type="protein sequence ID" value="GMH47426.1"/>
    <property type="molecule type" value="Genomic_DNA"/>
</dbReference>
<dbReference type="Pfam" id="PF20043">
    <property type="entry name" value="DUF6445"/>
    <property type="match status" value="1"/>
</dbReference>
<protein>
    <submittedName>
        <fullName evidence="1">Uncharacterized protein</fullName>
    </submittedName>
</protein>
<reference evidence="2" key="1">
    <citation type="journal article" date="2023" name="Commun. Biol.">
        <title>Genome analysis of Parmales, the sister group of diatoms, reveals the evolutionary specialization of diatoms from phago-mixotrophs to photoautotrophs.</title>
        <authorList>
            <person name="Ban H."/>
            <person name="Sato S."/>
            <person name="Yoshikawa S."/>
            <person name="Yamada K."/>
            <person name="Nakamura Y."/>
            <person name="Ichinomiya M."/>
            <person name="Sato N."/>
            <person name="Blanc-Mathieu R."/>
            <person name="Endo H."/>
            <person name="Kuwata A."/>
            <person name="Ogata H."/>
        </authorList>
    </citation>
    <scope>NUCLEOTIDE SEQUENCE [LARGE SCALE GENOMIC DNA]</scope>
</reference>
<proteinExistence type="predicted"/>
<evidence type="ECO:0000313" key="2">
    <source>
        <dbReference type="Proteomes" id="UP001162640"/>
    </source>
</evidence>
<accession>A0A9W6Z838</accession>
<comment type="caution">
    <text evidence="1">The sequence shown here is derived from an EMBL/GenBank/DDBJ whole genome shotgun (WGS) entry which is preliminary data.</text>
</comment>
<dbReference type="InterPro" id="IPR045617">
    <property type="entry name" value="DUF6445"/>
</dbReference>
<name>A0A9W6Z838_9STRA</name>
<organism evidence="1 2">
    <name type="scientific">Triparma laevis f. inornata</name>
    <dbReference type="NCBI Taxonomy" id="1714386"/>
    <lineage>
        <taxon>Eukaryota</taxon>
        <taxon>Sar</taxon>
        <taxon>Stramenopiles</taxon>
        <taxon>Ochrophyta</taxon>
        <taxon>Bolidophyceae</taxon>
        <taxon>Parmales</taxon>
        <taxon>Triparmaceae</taxon>
        <taxon>Triparma</taxon>
    </lineage>
</organism>
<gene>
    <name evidence="1" type="ORF">TL16_g00062</name>
</gene>